<reference evidence="3" key="1">
    <citation type="submission" date="2016-10" db="EMBL/GenBank/DDBJ databases">
        <authorList>
            <person name="Varghese N."/>
            <person name="Submissions S."/>
        </authorList>
    </citation>
    <scope>NUCLEOTIDE SEQUENCE [LARGE SCALE GENOMIC DNA]</scope>
    <source>
        <strain evidence="3">DSM 3695</strain>
    </source>
</reference>
<keyword evidence="3" id="KW-1185">Reference proteome</keyword>
<sequence length="194" mass="22103">MENDILIDFRFAAKEKPRFGELFLITGEEHPKFPARNKAFAQLAPLGFEQLDDFFGILNSEESGDDVLVWLFPMINGEEVFHNGGPFDAIRLSYSALRNAPVNISLLQDCFNAIKALPDVEIDFEGATISDFSPVQQKADEIVTHWRENNVEPGSEQSLLIDEDGDDEDWEEDEDWEDSDEWEEDEGNDDKKGK</sequence>
<feature type="region of interest" description="Disordered" evidence="1">
    <location>
        <begin position="150"/>
        <end position="194"/>
    </location>
</feature>
<protein>
    <submittedName>
        <fullName evidence="2">Uncharacterized protein</fullName>
    </submittedName>
</protein>
<dbReference type="OrthoDB" id="1432483at2"/>
<gene>
    <name evidence="2" type="ORF">SAMN04488122_2006</name>
</gene>
<dbReference type="STRING" id="29529.SAMN04488122_2006"/>
<dbReference type="AlphaFoldDB" id="A0A1I0R0Z4"/>
<accession>A0A1I0R0Z4</accession>
<dbReference type="EMBL" id="FOJG01000001">
    <property type="protein sequence ID" value="SEW33767.1"/>
    <property type="molecule type" value="Genomic_DNA"/>
</dbReference>
<dbReference type="Proteomes" id="UP000199310">
    <property type="component" value="Unassembled WGS sequence"/>
</dbReference>
<evidence type="ECO:0000313" key="3">
    <source>
        <dbReference type="Proteomes" id="UP000199310"/>
    </source>
</evidence>
<feature type="compositionally biased region" description="Acidic residues" evidence="1">
    <location>
        <begin position="161"/>
        <end position="188"/>
    </location>
</feature>
<dbReference type="RefSeq" id="WP_089893890.1">
    <property type="nucleotide sequence ID" value="NZ_FOJG01000001.1"/>
</dbReference>
<evidence type="ECO:0000313" key="2">
    <source>
        <dbReference type="EMBL" id="SEW33767.1"/>
    </source>
</evidence>
<evidence type="ECO:0000256" key="1">
    <source>
        <dbReference type="SAM" id="MobiDB-lite"/>
    </source>
</evidence>
<proteinExistence type="predicted"/>
<name>A0A1I0R0Z4_9BACT</name>
<organism evidence="2 3">
    <name type="scientific">Chitinophaga arvensicola</name>
    <dbReference type="NCBI Taxonomy" id="29529"/>
    <lineage>
        <taxon>Bacteria</taxon>
        <taxon>Pseudomonadati</taxon>
        <taxon>Bacteroidota</taxon>
        <taxon>Chitinophagia</taxon>
        <taxon>Chitinophagales</taxon>
        <taxon>Chitinophagaceae</taxon>
        <taxon>Chitinophaga</taxon>
    </lineage>
</organism>